<evidence type="ECO:0000313" key="1">
    <source>
        <dbReference type="EMBL" id="CAI2372367.1"/>
    </source>
</evidence>
<dbReference type="Proteomes" id="UP001295684">
    <property type="component" value="Unassembled WGS sequence"/>
</dbReference>
<accession>A0AAD1US77</accession>
<proteinExistence type="predicted"/>
<dbReference type="AlphaFoldDB" id="A0AAD1US77"/>
<dbReference type="EMBL" id="CAMPGE010013650">
    <property type="protein sequence ID" value="CAI2372367.1"/>
    <property type="molecule type" value="Genomic_DNA"/>
</dbReference>
<reference evidence="1" key="1">
    <citation type="submission" date="2023-07" db="EMBL/GenBank/DDBJ databases">
        <authorList>
            <consortium name="AG Swart"/>
            <person name="Singh M."/>
            <person name="Singh A."/>
            <person name="Seah K."/>
            <person name="Emmerich C."/>
        </authorList>
    </citation>
    <scope>NUCLEOTIDE SEQUENCE</scope>
    <source>
        <strain evidence="1">DP1</strain>
    </source>
</reference>
<sequence length="76" mass="8920">MCWLPEFYSLPKSMSHWKGERKLAQLNLQPKLLVDEYLYPYGIFVLSLSVNQLELKCYAQGHGRKTHNYKESLEAS</sequence>
<organism evidence="1 2">
    <name type="scientific">Euplotes crassus</name>
    <dbReference type="NCBI Taxonomy" id="5936"/>
    <lineage>
        <taxon>Eukaryota</taxon>
        <taxon>Sar</taxon>
        <taxon>Alveolata</taxon>
        <taxon>Ciliophora</taxon>
        <taxon>Intramacronucleata</taxon>
        <taxon>Spirotrichea</taxon>
        <taxon>Hypotrichia</taxon>
        <taxon>Euplotida</taxon>
        <taxon>Euplotidae</taxon>
        <taxon>Moneuplotes</taxon>
    </lineage>
</organism>
<gene>
    <name evidence="1" type="ORF">ECRASSUSDP1_LOCUS13696</name>
</gene>
<comment type="caution">
    <text evidence="1">The sequence shown here is derived from an EMBL/GenBank/DDBJ whole genome shotgun (WGS) entry which is preliminary data.</text>
</comment>
<protein>
    <submittedName>
        <fullName evidence="1">Uncharacterized protein</fullName>
    </submittedName>
</protein>
<name>A0AAD1US77_EUPCR</name>
<keyword evidence="2" id="KW-1185">Reference proteome</keyword>
<evidence type="ECO:0000313" key="2">
    <source>
        <dbReference type="Proteomes" id="UP001295684"/>
    </source>
</evidence>